<dbReference type="Pfam" id="PF00072">
    <property type="entry name" value="Response_reg"/>
    <property type="match status" value="1"/>
</dbReference>
<reference evidence="5 6" key="1">
    <citation type="submission" date="2021-03" db="EMBL/GenBank/DDBJ databases">
        <title>Microbacterium pauli sp. nov., isolated from microfiltered milk.</title>
        <authorList>
            <person name="Bellassi P."/>
            <person name="Fontana A."/>
            <person name="Callegari M.L."/>
            <person name="Lorenzo M."/>
            <person name="Cappa F."/>
        </authorList>
    </citation>
    <scope>NUCLEOTIDE SEQUENCE [LARGE SCALE GENOMIC DNA]</scope>
    <source>
        <strain evidence="5 6">DSM 18909</strain>
    </source>
</reference>
<evidence type="ECO:0000256" key="1">
    <source>
        <dbReference type="ARBA" id="ARBA00023125"/>
    </source>
</evidence>
<keyword evidence="6" id="KW-1185">Reference proteome</keyword>
<dbReference type="InterPro" id="IPR039420">
    <property type="entry name" value="WalR-like"/>
</dbReference>
<dbReference type="SMART" id="SM00448">
    <property type="entry name" value="REC"/>
    <property type="match status" value="1"/>
</dbReference>
<dbReference type="InterPro" id="IPR001789">
    <property type="entry name" value="Sig_transdc_resp-reg_receiver"/>
</dbReference>
<dbReference type="Gene3D" id="3.40.50.2300">
    <property type="match status" value="1"/>
</dbReference>
<organism evidence="5 6">
    <name type="scientific">Microbacterium flavum</name>
    <dbReference type="NCBI Taxonomy" id="415216"/>
    <lineage>
        <taxon>Bacteria</taxon>
        <taxon>Bacillati</taxon>
        <taxon>Actinomycetota</taxon>
        <taxon>Actinomycetes</taxon>
        <taxon>Micrococcales</taxon>
        <taxon>Microbacteriaceae</taxon>
        <taxon>Microbacterium</taxon>
    </lineage>
</organism>
<dbReference type="InterPro" id="IPR011006">
    <property type="entry name" value="CheY-like_superfamily"/>
</dbReference>
<dbReference type="PANTHER" id="PTHR43214">
    <property type="entry name" value="TWO-COMPONENT RESPONSE REGULATOR"/>
    <property type="match status" value="1"/>
</dbReference>
<feature type="compositionally biased region" description="Basic and acidic residues" evidence="3">
    <location>
        <begin position="139"/>
        <end position="156"/>
    </location>
</feature>
<keyword evidence="2" id="KW-0597">Phosphoprotein</keyword>
<dbReference type="PROSITE" id="PS50110">
    <property type="entry name" value="RESPONSE_REGULATORY"/>
    <property type="match status" value="1"/>
</dbReference>
<feature type="domain" description="Response regulatory" evidence="4">
    <location>
        <begin position="10"/>
        <end position="123"/>
    </location>
</feature>
<proteinExistence type="predicted"/>
<gene>
    <name evidence="5" type="ORF">J0P97_00260</name>
</gene>
<dbReference type="Proteomes" id="UP000740605">
    <property type="component" value="Unassembled WGS sequence"/>
</dbReference>
<evidence type="ECO:0000256" key="2">
    <source>
        <dbReference type="PROSITE-ProRule" id="PRU00169"/>
    </source>
</evidence>
<dbReference type="RefSeq" id="WP_215485771.1">
    <property type="nucleotide sequence ID" value="NZ_BAAAPJ010000001.1"/>
</dbReference>
<dbReference type="SUPFAM" id="SSF52172">
    <property type="entry name" value="CheY-like"/>
    <property type="match status" value="1"/>
</dbReference>
<evidence type="ECO:0000259" key="4">
    <source>
        <dbReference type="PROSITE" id="PS50110"/>
    </source>
</evidence>
<dbReference type="PANTHER" id="PTHR43214:SF43">
    <property type="entry name" value="TWO-COMPONENT RESPONSE REGULATOR"/>
    <property type="match status" value="1"/>
</dbReference>
<protein>
    <submittedName>
        <fullName evidence="5">Response regulator transcription factor</fullName>
    </submittedName>
</protein>
<feature type="region of interest" description="Disordered" evidence="3">
    <location>
        <begin position="131"/>
        <end position="156"/>
    </location>
</feature>
<feature type="modified residue" description="4-aspartylphosphate" evidence="2">
    <location>
        <position position="59"/>
    </location>
</feature>
<evidence type="ECO:0000313" key="6">
    <source>
        <dbReference type="Proteomes" id="UP000740605"/>
    </source>
</evidence>
<keyword evidence="1" id="KW-0238">DNA-binding</keyword>
<name>A0ABS5XPR0_9MICO</name>
<sequence>MQSGGPQLTRIGIVDDHPAIVIGTAAFLNAQRDLRVVATGSTVHHLLRDAPTLDVVLLDLVLADGSSPATNLASLAGTNARVLAYTSGDRPALVRDAARAGAAGMIRKSESPRAIVEAVRAVHRGEVSASADWAPRRVAVSEDRDPGAEHPGADRP</sequence>
<evidence type="ECO:0000313" key="5">
    <source>
        <dbReference type="EMBL" id="MBT8796510.1"/>
    </source>
</evidence>
<comment type="caution">
    <text evidence="5">The sequence shown here is derived from an EMBL/GenBank/DDBJ whole genome shotgun (WGS) entry which is preliminary data.</text>
</comment>
<evidence type="ECO:0000256" key="3">
    <source>
        <dbReference type="SAM" id="MobiDB-lite"/>
    </source>
</evidence>
<accession>A0ABS5XPR0</accession>
<dbReference type="EMBL" id="JAFLHG010000001">
    <property type="protein sequence ID" value="MBT8796510.1"/>
    <property type="molecule type" value="Genomic_DNA"/>
</dbReference>